<name>A0A9D4HVP7_DREPO</name>
<feature type="region of interest" description="Disordered" evidence="11">
    <location>
        <begin position="680"/>
        <end position="700"/>
    </location>
</feature>
<dbReference type="GO" id="GO:0045892">
    <property type="term" value="P:negative regulation of DNA-templated transcription"/>
    <property type="evidence" value="ECO:0007669"/>
    <property type="project" value="UniProtKB-ARBA"/>
</dbReference>
<dbReference type="FunFam" id="1.10.10.10:FF:000073">
    <property type="entry name" value="E2F transcription factor 8"/>
    <property type="match status" value="1"/>
</dbReference>
<keyword evidence="14" id="KW-1185">Reference proteome</keyword>
<organism evidence="13 14">
    <name type="scientific">Dreissena polymorpha</name>
    <name type="common">Zebra mussel</name>
    <name type="synonym">Mytilus polymorpha</name>
    <dbReference type="NCBI Taxonomy" id="45954"/>
    <lineage>
        <taxon>Eukaryota</taxon>
        <taxon>Metazoa</taxon>
        <taxon>Spiralia</taxon>
        <taxon>Lophotrochozoa</taxon>
        <taxon>Mollusca</taxon>
        <taxon>Bivalvia</taxon>
        <taxon>Autobranchia</taxon>
        <taxon>Heteroconchia</taxon>
        <taxon>Euheterodonta</taxon>
        <taxon>Imparidentia</taxon>
        <taxon>Neoheterodontei</taxon>
        <taxon>Myida</taxon>
        <taxon>Dreissenoidea</taxon>
        <taxon>Dreissenidae</taxon>
        <taxon>Dreissena</taxon>
    </lineage>
</organism>
<proteinExistence type="inferred from homology"/>
<keyword evidence="9" id="KW-0131">Cell cycle</keyword>
<keyword evidence="8 10" id="KW-0539">Nucleus</keyword>
<evidence type="ECO:0000313" key="14">
    <source>
        <dbReference type="Proteomes" id="UP000828390"/>
    </source>
</evidence>
<keyword evidence="5 10" id="KW-0238">DNA-binding</keyword>
<dbReference type="GO" id="GO:0000978">
    <property type="term" value="F:RNA polymerase II cis-regulatory region sequence-specific DNA binding"/>
    <property type="evidence" value="ECO:0007669"/>
    <property type="project" value="InterPro"/>
</dbReference>
<comment type="subcellular location">
    <subcellularLocation>
        <location evidence="1 10">Nucleus</location>
    </subcellularLocation>
</comment>
<feature type="domain" description="E2F/DP family winged-helix DNA-binding" evidence="12">
    <location>
        <begin position="151"/>
        <end position="220"/>
    </location>
</feature>
<evidence type="ECO:0000256" key="10">
    <source>
        <dbReference type="RuleBase" id="RU003796"/>
    </source>
</evidence>
<evidence type="ECO:0000256" key="11">
    <source>
        <dbReference type="SAM" id="MobiDB-lite"/>
    </source>
</evidence>
<keyword evidence="7 10" id="KW-0804">Transcription</keyword>
<sequence>MSQVDNLIPDHIKSSLSEAEVDSDGEINMDRVPFAKNTIRMDLKQIDKSLKAMSAQQNKENKRNMMESDENQNRTCTPVNETEHPGQPLTPTANLKVLFNAMSPELRNRDEQKAQYSDEDNNVSLSQDYEFETIIEVPITAEAENKFGPSRKEKSLGLLCQRFLTMYPEYPEKGEKIEICLDEVASELQVERRRIYDIVNVLESVEIVSRVAKNRYAWHGKRNLGTTLAKLKALGDSERFGEQIQKLKDFEFNRELEEQFGRSDPRLKANGVDADFSIFGESSLFNQALRKDKSLGIMSQKFLMLFLVSKPKTVNLDLSAKLLIGDANIDRTENAKFKTKIRRLYDIANILTSLNLIKKVHVTEIRGRKPAFKYIGPDIDVPGTDVQLTCCSDGCHRPSTRHSILDCIQNNRVAKIIDAYKESTPRSSSSSEGEGDDKVRFSRHSSFETLCAVASVETNKLNSSAPNSPVKGDKASDNKGALSDSEAKLPTRGFVRRRPGLKVDDLSSVEKTADAIIIKTRPQPVKPAMKQPTIIPLTKEQIDAVLRSLKVPVPVKKNQLTDATTQSSPPVDDQMVMNEGYEGVTEVKEEQQVEMKELNEKTPVVMSNTPERIGPKRPAPTGDSIPLEKRVKLTFASPSSLGDDKSPVPMNPEAVLRCKKTADVVKPSPQRALHLTPEFSNPKVSLVPGGDASNMETEERSQGKKIEIVISESGSKLVSPVRRSVQEVVQLSNAQTILIQSPISTSATKSPTVVHLGSQPTTILQLPVQQGQQQRLGQMATTTITLPQGMQLLQNGQHLMQLPISLNSSVPNSPRVITYTFSSPQSSHPTSFTNAQLLSNQNSNKGVGNLSTLIRPVASKATASPQAGSYNAAPSLGNQSPIYLRNSSGGFVPISSVAVNVPKVIVASSNHSHGDLSSSVLITGDTS</sequence>
<dbReference type="InterPro" id="IPR015633">
    <property type="entry name" value="E2F"/>
</dbReference>
<dbReference type="SUPFAM" id="SSF46785">
    <property type="entry name" value="Winged helix' DNA-binding domain"/>
    <property type="match status" value="2"/>
</dbReference>
<evidence type="ECO:0000256" key="4">
    <source>
        <dbReference type="ARBA" id="ARBA00023015"/>
    </source>
</evidence>
<dbReference type="PANTHER" id="PTHR12081:SF7">
    <property type="entry name" value="TRANSCRIPTION FACTOR EFL-3"/>
    <property type="match status" value="1"/>
</dbReference>
<dbReference type="Gene3D" id="1.10.10.10">
    <property type="entry name" value="Winged helix-like DNA-binding domain superfamily/Winged helix DNA-binding domain"/>
    <property type="match status" value="2"/>
</dbReference>
<comment type="caution">
    <text evidence="13">The sequence shown here is derived from an EMBL/GenBank/DDBJ whole genome shotgun (WGS) entry which is preliminary data.</text>
</comment>
<evidence type="ECO:0000256" key="5">
    <source>
        <dbReference type="ARBA" id="ARBA00023125"/>
    </source>
</evidence>
<dbReference type="PANTHER" id="PTHR12081">
    <property type="entry name" value="TRANSCRIPTION FACTOR E2F"/>
    <property type="match status" value="1"/>
</dbReference>
<dbReference type="SMART" id="SM01372">
    <property type="entry name" value="E2F_TDP"/>
    <property type="match status" value="2"/>
</dbReference>
<reference evidence="13" key="1">
    <citation type="journal article" date="2019" name="bioRxiv">
        <title>The Genome of the Zebra Mussel, Dreissena polymorpha: A Resource for Invasive Species Research.</title>
        <authorList>
            <person name="McCartney M.A."/>
            <person name="Auch B."/>
            <person name="Kono T."/>
            <person name="Mallez S."/>
            <person name="Zhang Y."/>
            <person name="Obille A."/>
            <person name="Becker A."/>
            <person name="Abrahante J.E."/>
            <person name="Garbe J."/>
            <person name="Badalamenti J.P."/>
            <person name="Herman A."/>
            <person name="Mangelson H."/>
            <person name="Liachko I."/>
            <person name="Sullivan S."/>
            <person name="Sone E.D."/>
            <person name="Koren S."/>
            <person name="Silverstein K.A.T."/>
            <person name="Beckman K.B."/>
            <person name="Gohl D.M."/>
        </authorList>
    </citation>
    <scope>NUCLEOTIDE SEQUENCE</scope>
    <source>
        <strain evidence="13">Duluth1</strain>
        <tissue evidence="13">Whole animal</tissue>
    </source>
</reference>
<accession>A0A9D4HVP7</accession>
<keyword evidence="3" id="KW-0678">Repressor</keyword>
<comment type="similarity">
    <text evidence="2 10">Belongs to the E2F/DP family.</text>
</comment>
<keyword evidence="6" id="KW-0010">Activator</keyword>
<feature type="domain" description="E2F/DP family winged-helix DNA-binding" evidence="12">
    <location>
        <begin position="290"/>
        <end position="376"/>
    </location>
</feature>
<evidence type="ECO:0000256" key="1">
    <source>
        <dbReference type="ARBA" id="ARBA00004123"/>
    </source>
</evidence>
<dbReference type="InterPro" id="IPR036388">
    <property type="entry name" value="WH-like_DNA-bd_sf"/>
</dbReference>
<evidence type="ECO:0000256" key="3">
    <source>
        <dbReference type="ARBA" id="ARBA00022491"/>
    </source>
</evidence>
<dbReference type="EMBL" id="JAIWYP010000011">
    <property type="protein sequence ID" value="KAH3734423.1"/>
    <property type="molecule type" value="Genomic_DNA"/>
</dbReference>
<dbReference type="GO" id="GO:0000981">
    <property type="term" value="F:DNA-binding transcription factor activity, RNA polymerase II-specific"/>
    <property type="evidence" value="ECO:0007669"/>
    <property type="project" value="TreeGrafter"/>
</dbReference>
<dbReference type="GO" id="GO:0090575">
    <property type="term" value="C:RNA polymerase II transcription regulator complex"/>
    <property type="evidence" value="ECO:0007669"/>
    <property type="project" value="TreeGrafter"/>
</dbReference>
<dbReference type="AlphaFoldDB" id="A0A9D4HVP7"/>
<evidence type="ECO:0000256" key="2">
    <source>
        <dbReference type="ARBA" id="ARBA00010940"/>
    </source>
</evidence>
<dbReference type="InterPro" id="IPR003316">
    <property type="entry name" value="E2F_WHTH_DNA-bd_dom"/>
</dbReference>
<keyword evidence="4 10" id="KW-0805">Transcription regulation</keyword>
<dbReference type="FunFam" id="1.10.10.10:FF:000100">
    <property type="entry name" value="E2F transcription factor 8"/>
    <property type="match status" value="1"/>
</dbReference>
<protein>
    <recommendedName>
        <fullName evidence="12">E2F/DP family winged-helix DNA-binding domain-containing protein</fullName>
    </recommendedName>
</protein>
<feature type="region of interest" description="Disordered" evidence="11">
    <location>
        <begin position="420"/>
        <end position="439"/>
    </location>
</feature>
<dbReference type="Pfam" id="PF02319">
    <property type="entry name" value="WHD_E2F_TDP"/>
    <property type="match status" value="2"/>
</dbReference>
<evidence type="ECO:0000259" key="12">
    <source>
        <dbReference type="SMART" id="SM01372"/>
    </source>
</evidence>
<evidence type="ECO:0000256" key="7">
    <source>
        <dbReference type="ARBA" id="ARBA00023163"/>
    </source>
</evidence>
<feature type="region of interest" description="Disordered" evidence="11">
    <location>
        <begin position="461"/>
        <end position="491"/>
    </location>
</feature>
<feature type="region of interest" description="Disordered" evidence="11">
    <location>
        <begin position="53"/>
        <end position="92"/>
    </location>
</feature>
<evidence type="ECO:0000256" key="6">
    <source>
        <dbReference type="ARBA" id="ARBA00023159"/>
    </source>
</evidence>
<gene>
    <name evidence="13" type="ORF">DPMN_040863</name>
</gene>
<reference evidence="13" key="2">
    <citation type="submission" date="2020-11" db="EMBL/GenBank/DDBJ databases">
        <authorList>
            <person name="McCartney M.A."/>
            <person name="Auch B."/>
            <person name="Kono T."/>
            <person name="Mallez S."/>
            <person name="Becker A."/>
            <person name="Gohl D.M."/>
            <person name="Silverstein K.A.T."/>
            <person name="Koren S."/>
            <person name="Bechman K.B."/>
            <person name="Herman A."/>
            <person name="Abrahante J.E."/>
            <person name="Garbe J."/>
        </authorList>
    </citation>
    <scope>NUCLEOTIDE SEQUENCE</scope>
    <source>
        <strain evidence="13">Duluth1</strain>
        <tissue evidence="13">Whole animal</tissue>
    </source>
</reference>
<evidence type="ECO:0000256" key="9">
    <source>
        <dbReference type="ARBA" id="ARBA00023306"/>
    </source>
</evidence>
<evidence type="ECO:0000256" key="8">
    <source>
        <dbReference type="ARBA" id="ARBA00023242"/>
    </source>
</evidence>
<dbReference type="InterPro" id="IPR036390">
    <property type="entry name" value="WH_DNA-bd_sf"/>
</dbReference>
<dbReference type="Proteomes" id="UP000828390">
    <property type="component" value="Unassembled WGS sequence"/>
</dbReference>
<evidence type="ECO:0000313" key="13">
    <source>
        <dbReference type="EMBL" id="KAH3734423.1"/>
    </source>
</evidence>